<dbReference type="GO" id="GO:0042956">
    <property type="term" value="P:maltodextrin transmembrane transport"/>
    <property type="evidence" value="ECO:0007669"/>
    <property type="project" value="TreeGrafter"/>
</dbReference>
<keyword evidence="7" id="KW-1185">Reference proteome</keyword>
<evidence type="ECO:0000256" key="4">
    <source>
        <dbReference type="SAM" id="MobiDB-lite"/>
    </source>
</evidence>
<dbReference type="Pfam" id="PF13416">
    <property type="entry name" value="SBP_bac_8"/>
    <property type="match status" value="1"/>
</dbReference>
<sequence>MGLISKAISRTASIAIIAIVIIAILGVAIYYISQQGPTPTPTQTAPSPTTQISTPSPTATTTPTTTPTTSPTSSPTTIPSPTTSTTSPSPTPTTTTITISGVTLRVTPEFADFVERAKRGEVSVTIYFGHSLAPEERPTFEEVINMFMQQFPGVNVKIIAYGGMGDMQSAVVAAGALPPDQREALIGNAPDVFTWAHDWIGWMADAGYIVALEDIIGYEAIVDLQRQDIFVPAALSAVRYGGKTYGLPYAGEAIALFINTQLVSNIPKTFNELRSLMEQFYNPSAKTYGISGQIAGIYHLNPWATAFNGYWYDESSKRLGVNSSEVKEAMKFFISNVLRYMDVTDLGHDYQRRLFGEGKAPIYISGPCDVSYAKSTLGINNFTVIPFPEIDGRSPKPWSGFRNMYISVMAMAGGSERKYAAALLVLYLTLNDDVLLKLVKGNGYVPVKLSVADYINTHMDEDPIFKVVYGFFEQVMSSVPMPKDKNMQVVWGVDQYIQSILQVYTTTLSNTGSIDEAVKAALGVVDQYLDEAYAAVAPKIQS</sequence>
<dbReference type="BioCyc" id="IAGG583356:GHAH-687-MONOMER"/>
<dbReference type="Gene3D" id="3.40.190.10">
    <property type="entry name" value="Periplasmic binding protein-like II"/>
    <property type="match status" value="2"/>
</dbReference>
<proteinExistence type="inferred from homology"/>
<evidence type="ECO:0000256" key="1">
    <source>
        <dbReference type="ARBA" id="ARBA00008520"/>
    </source>
</evidence>
<dbReference type="STRING" id="583356.Igag_0691"/>
<organism evidence="6 7">
    <name type="scientific">Ignisphaera aggregans (strain DSM 17230 / JCM 13409 / AQ1.S1)</name>
    <dbReference type="NCBI Taxonomy" id="583356"/>
    <lineage>
        <taxon>Archaea</taxon>
        <taxon>Thermoproteota</taxon>
        <taxon>Thermoprotei</taxon>
        <taxon>Desulfurococcales</taxon>
        <taxon>Desulfurococcaceae</taxon>
        <taxon>Ignisphaera</taxon>
    </lineage>
</organism>
<dbReference type="SUPFAM" id="SSF53850">
    <property type="entry name" value="Periplasmic binding protein-like II"/>
    <property type="match status" value="1"/>
</dbReference>
<name>E0SSX1_IGNAA</name>
<keyword evidence="5" id="KW-0472">Membrane</keyword>
<dbReference type="HOGENOM" id="CLU_031285_17_1_2"/>
<dbReference type="PANTHER" id="PTHR30061">
    <property type="entry name" value="MALTOSE-BINDING PERIPLASMIC PROTEIN"/>
    <property type="match status" value="1"/>
</dbReference>
<dbReference type="GO" id="GO:0055052">
    <property type="term" value="C:ATP-binding cassette (ABC) transporter complex, substrate-binding subunit-containing"/>
    <property type="evidence" value="ECO:0007669"/>
    <property type="project" value="TreeGrafter"/>
</dbReference>
<evidence type="ECO:0000313" key="7">
    <source>
        <dbReference type="Proteomes" id="UP000001304"/>
    </source>
</evidence>
<protein>
    <submittedName>
        <fullName evidence="6">Extracellular solute-binding protein family 1</fullName>
    </submittedName>
</protein>
<keyword evidence="3" id="KW-0732">Signal</keyword>
<dbReference type="PANTHER" id="PTHR30061:SF50">
    <property type="entry name" value="MALTOSE_MALTODEXTRIN-BINDING PERIPLASMIC PROTEIN"/>
    <property type="match status" value="1"/>
</dbReference>
<evidence type="ECO:0000256" key="2">
    <source>
        <dbReference type="ARBA" id="ARBA00022448"/>
    </source>
</evidence>
<feature type="transmembrane region" description="Helical" evidence="5">
    <location>
        <begin position="12"/>
        <end position="32"/>
    </location>
</feature>
<gene>
    <name evidence="6" type="ordered locus">Igag_0691</name>
</gene>
<comment type="similarity">
    <text evidence="1">Belongs to the bacterial solute-binding protein 1 family.</text>
</comment>
<keyword evidence="5" id="KW-0812">Transmembrane</keyword>
<dbReference type="GO" id="GO:1901982">
    <property type="term" value="F:maltose binding"/>
    <property type="evidence" value="ECO:0007669"/>
    <property type="project" value="TreeGrafter"/>
</dbReference>
<dbReference type="InterPro" id="IPR006059">
    <property type="entry name" value="SBP"/>
</dbReference>
<evidence type="ECO:0000256" key="5">
    <source>
        <dbReference type="SAM" id="Phobius"/>
    </source>
</evidence>
<keyword evidence="2" id="KW-0813">Transport</keyword>
<feature type="region of interest" description="Disordered" evidence="4">
    <location>
        <begin position="37"/>
        <end position="99"/>
    </location>
</feature>
<keyword evidence="5" id="KW-1133">Transmembrane helix</keyword>
<dbReference type="GO" id="GO:0015768">
    <property type="term" value="P:maltose transport"/>
    <property type="evidence" value="ECO:0007669"/>
    <property type="project" value="TreeGrafter"/>
</dbReference>
<dbReference type="KEGG" id="iag:Igag_0691"/>
<dbReference type="EMBL" id="CP002098">
    <property type="protein sequence ID" value="ADM27521.1"/>
    <property type="molecule type" value="Genomic_DNA"/>
</dbReference>
<dbReference type="Proteomes" id="UP000001304">
    <property type="component" value="Chromosome"/>
</dbReference>
<reference evidence="6 7" key="1">
    <citation type="journal article" date="2010" name="Stand. Genomic Sci.">
        <title>Complete genome sequence of Ignisphaera aggregans type strain (AQ1.S1).</title>
        <authorList>
            <person name="Goker M."/>
            <person name="Held B."/>
            <person name="Lapidus A."/>
            <person name="Nolan M."/>
            <person name="Spring S."/>
            <person name="Yasawong M."/>
            <person name="Lucas S."/>
            <person name="Glavina Del Rio T."/>
            <person name="Tice H."/>
            <person name="Cheng J.F."/>
            <person name="Goodwin L."/>
            <person name="Tapia R."/>
            <person name="Pitluck S."/>
            <person name="Liolios K."/>
            <person name="Ivanova N."/>
            <person name="Mavromatis K."/>
            <person name="Mikhailova N."/>
            <person name="Pati A."/>
            <person name="Chen A."/>
            <person name="Palaniappan K."/>
            <person name="Brambilla E."/>
            <person name="Land M."/>
            <person name="Hauser L."/>
            <person name="Chang Y.J."/>
            <person name="Jeffries C.D."/>
            <person name="Brettin T."/>
            <person name="Detter J.C."/>
            <person name="Han C."/>
            <person name="Rohde M."/>
            <person name="Sikorski J."/>
            <person name="Woyke T."/>
            <person name="Bristow J."/>
            <person name="Eisen J.A."/>
            <person name="Markowitz V."/>
            <person name="Hugenholtz P."/>
            <person name="Kyrpides N.C."/>
            <person name="Klenk H.P."/>
        </authorList>
    </citation>
    <scope>NUCLEOTIDE SEQUENCE [LARGE SCALE GENOMIC DNA]</scope>
    <source>
        <strain evidence="7">DSM 17230 / JCM 13409 / AQ1.S1</strain>
    </source>
</reference>
<evidence type="ECO:0000313" key="6">
    <source>
        <dbReference type="EMBL" id="ADM27521.1"/>
    </source>
</evidence>
<feature type="compositionally biased region" description="Low complexity" evidence="4">
    <location>
        <begin position="41"/>
        <end position="99"/>
    </location>
</feature>
<accession>E0SSX1</accession>
<dbReference type="AlphaFoldDB" id="E0SSX1"/>
<evidence type="ECO:0000256" key="3">
    <source>
        <dbReference type="ARBA" id="ARBA00022729"/>
    </source>
</evidence>